<protein>
    <submittedName>
        <fullName evidence="1">Uncharacterized protein</fullName>
    </submittedName>
</protein>
<comment type="caution">
    <text evidence="1">The sequence shown here is derived from an EMBL/GenBank/DDBJ whole genome shotgun (WGS) entry which is preliminary data.</text>
</comment>
<sequence length="72" mass="8677">MPKRNKQLKVQNNKRLKVKWLKDVVDNDNDDDDDDMDYQYERFTRVQSSEGASWKEMSRRVSAKVKRKTTIL</sequence>
<organism evidence="1 2">
    <name type="scientific">Porites lobata</name>
    <dbReference type="NCBI Taxonomy" id="104759"/>
    <lineage>
        <taxon>Eukaryota</taxon>
        <taxon>Metazoa</taxon>
        <taxon>Cnidaria</taxon>
        <taxon>Anthozoa</taxon>
        <taxon>Hexacorallia</taxon>
        <taxon>Scleractinia</taxon>
        <taxon>Fungiina</taxon>
        <taxon>Poritidae</taxon>
        <taxon>Porites</taxon>
    </lineage>
</organism>
<proteinExistence type="predicted"/>
<accession>A0ABN8NQH1</accession>
<dbReference type="EMBL" id="CALNXK010000032">
    <property type="protein sequence ID" value="CAH3118424.1"/>
    <property type="molecule type" value="Genomic_DNA"/>
</dbReference>
<keyword evidence="2" id="KW-1185">Reference proteome</keyword>
<evidence type="ECO:0000313" key="2">
    <source>
        <dbReference type="Proteomes" id="UP001159405"/>
    </source>
</evidence>
<gene>
    <name evidence="1" type="ORF">PLOB_00026687</name>
</gene>
<name>A0ABN8NQH1_9CNID</name>
<reference evidence="1 2" key="1">
    <citation type="submission" date="2022-05" db="EMBL/GenBank/DDBJ databases">
        <authorList>
            <consortium name="Genoscope - CEA"/>
            <person name="William W."/>
        </authorList>
    </citation>
    <scope>NUCLEOTIDE SEQUENCE [LARGE SCALE GENOMIC DNA]</scope>
</reference>
<dbReference type="Proteomes" id="UP001159405">
    <property type="component" value="Unassembled WGS sequence"/>
</dbReference>
<evidence type="ECO:0000313" key="1">
    <source>
        <dbReference type="EMBL" id="CAH3118424.1"/>
    </source>
</evidence>